<feature type="transmembrane region" description="Helical" evidence="5">
    <location>
        <begin position="327"/>
        <end position="345"/>
    </location>
</feature>
<feature type="transmembrane region" description="Helical" evidence="5">
    <location>
        <begin position="12"/>
        <end position="33"/>
    </location>
</feature>
<evidence type="ECO:0000256" key="1">
    <source>
        <dbReference type="ARBA" id="ARBA00004141"/>
    </source>
</evidence>
<dbReference type="OrthoDB" id="9762947at2"/>
<dbReference type="AlphaFoldDB" id="A0A4P8XGM3"/>
<dbReference type="Proteomes" id="UP000300879">
    <property type="component" value="Chromosome"/>
</dbReference>
<keyword evidence="2 5" id="KW-0812">Transmembrane</keyword>
<dbReference type="InterPro" id="IPR050367">
    <property type="entry name" value="APC_superfamily"/>
</dbReference>
<feature type="transmembrane region" description="Helical" evidence="5">
    <location>
        <begin position="151"/>
        <end position="169"/>
    </location>
</feature>
<dbReference type="RefSeq" id="WP_138224724.1">
    <property type="nucleotide sequence ID" value="NZ_CP040396.1"/>
</dbReference>
<dbReference type="PANTHER" id="PTHR42770:SF8">
    <property type="entry name" value="PUTRESCINE IMPORTER PUUP"/>
    <property type="match status" value="1"/>
</dbReference>
<evidence type="ECO:0000256" key="3">
    <source>
        <dbReference type="ARBA" id="ARBA00022989"/>
    </source>
</evidence>
<dbReference type="InterPro" id="IPR004841">
    <property type="entry name" value="AA-permease/SLC12A_dom"/>
</dbReference>
<feature type="transmembrane region" description="Helical" evidence="5">
    <location>
        <begin position="45"/>
        <end position="65"/>
    </location>
</feature>
<evidence type="ECO:0000256" key="4">
    <source>
        <dbReference type="ARBA" id="ARBA00023136"/>
    </source>
</evidence>
<dbReference type="Gene3D" id="1.20.1740.10">
    <property type="entry name" value="Amino acid/polyamine transporter I"/>
    <property type="match status" value="1"/>
</dbReference>
<keyword evidence="8" id="KW-1185">Reference proteome</keyword>
<reference evidence="7 8" key="1">
    <citation type="submission" date="2019-05" db="EMBL/GenBank/DDBJ databases">
        <authorList>
            <person name="Chen C."/>
        </authorList>
    </citation>
    <scope>NUCLEOTIDE SEQUENCE [LARGE SCALE GENOMIC DNA]</scope>
    <source>
        <strain evidence="7 8">HB172198</strain>
    </source>
</reference>
<evidence type="ECO:0000313" key="8">
    <source>
        <dbReference type="Proteomes" id="UP000300879"/>
    </source>
</evidence>
<dbReference type="KEGG" id="palo:E6C60_0895"/>
<organism evidence="7 8">
    <name type="scientific">Paenibacillus algicola</name>
    <dbReference type="NCBI Taxonomy" id="2565926"/>
    <lineage>
        <taxon>Bacteria</taxon>
        <taxon>Bacillati</taxon>
        <taxon>Bacillota</taxon>
        <taxon>Bacilli</taxon>
        <taxon>Bacillales</taxon>
        <taxon>Paenibacillaceae</taxon>
        <taxon>Paenibacillus</taxon>
    </lineage>
</organism>
<protein>
    <submittedName>
        <fullName evidence="7">Amino acid permease-associated protein</fullName>
    </submittedName>
</protein>
<feature type="transmembrane region" description="Helical" evidence="5">
    <location>
        <begin position="189"/>
        <end position="208"/>
    </location>
</feature>
<dbReference type="GO" id="GO:0055085">
    <property type="term" value="P:transmembrane transport"/>
    <property type="evidence" value="ECO:0007669"/>
    <property type="project" value="InterPro"/>
</dbReference>
<feature type="transmembrane region" description="Helical" evidence="5">
    <location>
        <begin position="383"/>
        <end position="402"/>
    </location>
</feature>
<evidence type="ECO:0000256" key="5">
    <source>
        <dbReference type="SAM" id="Phobius"/>
    </source>
</evidence>
<keyword evidence="4 5" id="KW-0472">Membrane</keyword>
<feature type="transmembrane region" description="Helical" evidence="5">
    <location>
        <begin position="228"/>
        <end position="247"/>
    </location>
</feature>
<sequence>MPKEITLKRNLSMTHVVTMGLAWMSPMIFFTSFGVLSEGSGGMMLAAYVLAFIAIIFTAASYAQMAKAFPVSGSAYTYVTKSMNSFTGFLVGWVILLDYLFSCIVAVLMFGINLNAQFTTVPSFVWILALTLVIMVVNIIGIKSSANLNKVFVTMQILFIAGFCGLIVYNATEYGLSAGWNPLPSTDGVSFSTILAGASLVCFSFLGFDSVTTMAEETKDPKKTIPRAIMAIVLIAGAIYFVTAYLIQQMYPSFTFANAESAGFELMQAIGGSGLASIYTFVVIFAVLSQGMSSMTTVSRLLFVMGRSAILPAKTFGSIHPKFRTPVFNIVLVSIISLSALFMSLDTAIKFVSFGALTAFLFVNLSVISHYILREKQRGARNLLLRFFCPLLGAGFILYLITLLDLDSLLLGFSWLLLGSLYYGAVRIKRRIPAVSIADAEGVS</sequence>
<feature type="transmembrane region" description="Helical" evidence="5">
    <location>
        <begin position="86"/>
        <end position="112"/>
    </location>
</feature>
<name>A0A4P8XGM3_9BACL</name>
<dbReference type="PANTHER" id="PTHR42770">
    <property type="entry name" value="AMINO ACID TRANSPORTER-RELATED"/>
    <property type="match status" value="1"/>
</dbReference>
<gene>
    <name evidence="7" type="ORF">E6C60_0895</name>
</gene>
<evidence type="ECO:0000259" key="6">
    <source>
        <dbReference type="Pfam" id="PF00324"/>
    </source>
</evidence>
<evidence type="ECO:0000313" key="7">
    <source>
        <dbReference type="EMBL" id="QCT01616.1"/>
    </source>
</evidence>
<evidence type="ECO:0000256" key="2">
    <source>
        <dbReference type="ARBA" id="ARBA00022692"/>
    </source>
</evidence>
<feature type="transmembrane region" description="Helical" evidence="5">
    <location>
        <begin position="351"/>
        <end position="371"/>
    </location>
</feature>
<dbReference type="Pfam" id="PF00324">
    <property type="entry name" value="AA_permease"/>
    <property type="match status" value="1"/>
</dbReference>
<comment type="subcellular location">
    <subcellularLocation>
        <location evidence="1">Membrane</location>
        <topology evidence="1">Multi-pass membrane protein</topology>
    </subcellularLocation>
</comment>
<feature type="transmembrane region" description="Helical" evidence="5">
    <location>
        <begin position="267"/>
        <end position="288"/>
    </location>
</feature>
<keyword evidence="3 5" id="KW-1133">Transmembrane helix</keyword>
<feature type="domain" description="Amino acid permease/ SLC12A" evidence="6">
    <location>
        <begin position="16"/>
        <end position="402"/>
    </location>
</feature>
<proteinExistence type="predicted"/>
<accession>A0A4P8XGM3</accession>
<dbReference type="EMBL" id="CP040396">
    <property type="protein sequence ID" value="QCT01616.1"/>
    <property type="molecule type" value="Genomic_DNA"/>
</dbReference>
<dbReference type="PIRSF" id="PIRSF006060">
    <property type="entry name" value="AA_transporter"/>
    <property type="match status" value="1"/>
</dbReference>
<feature type="transmembrane region" description="Helical" evidence="5">
    <location>
        <begin position="408"/>
        <end position="426"/>
    </location>
</feature>
<dbReference type="GO" id="GO:0016020">
    <property type="term" value="C:membrane"/>
    <property type="evidence" value="ECO:0007669"/>
    <property type="project" value="UniProtKB-SubCell"/>
</dbReference>
<feature type="transmembrane region" description="Helical" evidence="5">
    <location>
        <begin position="124"/>
        <end position="142"/>
    </location>
</feature>